<feature type="active site" description="5-glutamyl coenzyme A thioester intermediate" evidence="2">
    <location>
        <position position="288"/>
    </location>
</feature>
<evidence type="ECO:0000259" key="5">
    <source>
        <dbReference type="Pfam" id="PF13336"/>
    </source>
</evidence>
<feature type="binding site" evidence="3">
    <location>
        <position position="382"/>
    </location>
    <ligand>
        <name>CoA</name>
        <dbReference type="ChEBI" id="CHEBI:57287"/>
    </ligand>
</feature>
<feature type="binding site" evidence="3">
    <location>
        <begin position="263"/>
        <end position="267"/>
    </location>
    <ligand>
        <name>CoA</name>
        <dbReference type="ChEBI" id="CHEBI:57287"/>
    </ligand>
</feature>
<dbReference type="Pfam" id="PF13336">
    <property type="entry name" value="AcetylCoA_hyd_C"/>
    <property type="match status" value="1"/>
</dbReference>
<dbReference type="Proteomes" id="UP000198304">
    <property type="component" value="Unassembled WGS sequence"/>
</dbReference>
<accession>A0A239KYW8</accession>
<dbReference type="OrthoDB" id="9801795at2"/>
<sequence length="518" mass="57158">MNNRIRREDLKDKIMSAEDAALLIKDGMTMATSGFTPSGYPKAVPLALAKRAEGGEKIEITVMCGASVGDELDGSLSKAGVMTRRYPYQTNESIRNAINQGNIYYQDMHLSHVSQYMDYGFFGKIDVALVEALAITEEGCIIPTTSVGLTPQAIKNADMVIVEINTSQPLELEGIHDIYMTEKPPHRKPIPIIRPGDRIGTTFMPCAPEKIAAIVVTDITDKVRPLGPIDEPSRKISGHIIDFLKHEVKMGRLPQNLLPLQSGVGSVANAVLGGLVHSDFENLTCYTEVIQDSMLDLIDAGKITIASSTALTPSEEGLKRLYENMSHYAKYCILRPMEISNNPEVIRRLGVIAMNTAIEVDIYGHVNSTNIMGSRMMNGIGGSGDFTRNAYFSIFTTVSTAKNGDISSIVPKVSHVDHTEHDVTVIVTEQGLADLRKTSPRERARKIIQNCAHPSYRDMLMDYLKEAEKGKFKHQPHSIKEALSWHARFLETGSMKVWKKNQDIGSSLNKKKLALSNT</sequence>
<name>A0A239KYW8_9FIRM</name>
<dbReference type="EMBL" id="FZOJ01000059">
    <property type="protein sequence ID" value="SNT23556.1"/>
    <property type="molecule type" value="Genomic_DNA"/>
</dbReference>
<feature type="domain" description="Acetyl-CoA hydrolase/transferase N-terminal" evidence="4">
    <location>
        <begin position="6"/>
        <end position="215"/>
    </location>
</feature>
<dbReference type="GO" id="GO:0003986">
    <property type="term" value="F:acetyl-CoA hydrolase activity"/>
    <property type="evidence" value="ECO:0007669"/>
    <property type="project" value="TreeGrafter"/>
</dbReference>
<proteinExistence type="inferred from homology"/>
<dbReference type="RefSeq" id="WP_089285539.1">
    <property type="nucleotide sequence ID" value="NZ_FZOJ01000059.1"/>
</dbReference>
<gene>
    <name evidence="6" type="ORF">SAMN05446037_10598</name>
</gene>
<dbReference type="InterPro" id="IPR017821">
    <property type="entry name" value="Succinate_CoA_transferase"/>
</dbReference>
<dbReference type="InterPro" id="IPR026888">
    <property type="entry name" value="AcetylCoA_hyd_C"/>
</dbReference>
<organism evidence="6 7">
    <name type="scientific">Anaerovirgula multivorans</name>
    <dbReference type="NCBI Taxonomy" id="312168"/>
    <lineage>
        <taxon>Bacteria</taxon>
        <taxon>Bacillati</taxon>
        <taxon>Bacillota</taxon>
        <taxon>Clostridia</taxon>
        <taxon>Peptostreptococcales</taxon>
        <taxon>Natronincolaceae</taxon>
        <taxon>Anaerovirgula</taxon>
    </lineage>
</organism>
<evidence type="ECO:0000256" key="1">
    <source>
        <dbReference type="ARBA" id="ARBA00009632"/>
    </source>
</evidence>
<keyword evidence="7" id="KW-1185">Reference proteome</keyword>
<evidence type="ECO:0000256" key="3">
    <source>
        <dbReference type="PIRSR" id="PIRSR617821-2"/>
    </source>
</evidence>
<feature type="binding site" evidence="3">
    <location>
        <position position="378"/>
    </location>
    <ligand>
        <name>CoA</name>
        <dbReference type="ChEBI" id="CHEBI:57287"/>
    </ligand>
</feature>
<feature type="binding site" evidence="3">
    <location>
        <position position="402"/>
    </location>
    <ligand>
        <name>CoA</name>
        <dbReference type="ChEBI" id="CHEBI:57287"/>
    </ligand>
</feature>
<dbReference type="GO" id="GO:0006083">
    <property type="term" value="P:acetate metabolic process"/>
    <property type="evidence" value="ECO:0007669"/>
    <property type="project" value="InterPro"/>
</dbReference>
<dbReference type="PANTHER" id="PTHR43609">
    <property type="entry name" value="ACETYL-COA HYDROLASE"/>
    <property type="match status" value="1"/>
</dbReference>
<evidence type="ECO:0000313" key="7">
    <source>
        <dbReference type="Proteomes" id="UP000198304"/>
    </source>
</evidence>
<dbReference type="InterPro" id="IPR038460">
    <property type="entry name" value="AcetylCoA_hyd_C_sf"/>
</dbReference>
<dbReference type="Gene3D" id="3.40.1080.10">
    <property type="entry name" value="Glutaconate Coenzyme A-transferase"/>
    <property type="match status" value="1"/>
</dbReference>
<reference evidence="6 7" key="1">
    <citation type="submission" date="2017-06" db="EMBL/GenBank/DDBJ databases">
        <authorList>
            <person name="Kim H.J."/>
            <person name="Triplett B.A."/>
        </authorList>
    </citation>
    <scope>NUCLEOTIDE SEQUENCE [LARGE SCALE GENOMIC DNA]</scope>
    <source>
        <strain evidence="6 7">SCA</strain>
    </source>
</reference>
<dbReference type="InterPro" id="IPR037171">
    <property type="entry name" value="NagB/RpiA_transferase-like"/>
</dbReference>
<dbReference type="SUPFAM" id="SSF100950">
    <property type="entry name" value="NagB/RpiA/CoA transferase-like"/>
    <property type="match status" value="2"/>
</dbReference>
<feature type="domain" description="Acetyl-CoA hydrolase/transferase C-terminal" evidence="5">
    <location>
        <begin position="317"/>
        <end position="463"/>
    </location>
</feature>
<dbReference type="InterPro" id="IPR046433">
    <property type="entry name" value="ActCoA_hydro"/>
</dbReference>
<dbReference type="Gene3D" id="3.40.1080.20">
    <property type="entry name" value="Acetyl-CoA hydrolase/transferase C-terminal domain"/>
    <property type="match status" value="1"/>
</dbReference>
<dbReference type="AlphaFoldDB" id="A0A239KYW8"/>
<dbReference type="FunFam" id="3.40.1080.20:FF:000001">
    <property type="entry name" value="Acetyl-CoA hydrolase Ach1"/>
    <property type="match status" value="1"/>
</dbReference>
<dbReference type="InterPro" id="IPR003702">
    <property type="entry name" value="ActCoA_hydro_N"/>
</dbReference>
<evidence type="ECO:0000313" key="6">
    <source>
        <dbReference type="EMBL" id="SNT23556.1"/>
    </source>
</evidence>
<dbReference type="PANTHER" id="PTHR43609:SF1">
    <property type="entry name" value="ACETYL-COA HYDROLASE"/>
    <property type="match status" value="1"/>
</dbReference>
<dbReference type="FunFam" id="3.30.750.70:FF:000002">
    <property type="entry name" value="Acetyl-CoA hydrolase Ach1"/>
    <property type="match status" value="1"/>
</dbReference>
<evidence type="ECO:0000259" key="4">
    <source>
        <dbReference type="Pfam" id="PF02550"/>
    </source>
</evidence>
<protein>
    <submittedName>
        <fullName evidence="6">Succinyl-CoA:acetate CoA-transferase</fullName>
    </submittedName>
</protein>
<evidence type="ECO:0000256" key="2">
    <source>
        <dbReference type="PIRSR" id="PIRSR617821-1"/>
    </source>
</evidence>
<dbReference type="GO" id="GO:0006084">
    <property type="term" value="P:acetyl-CoA metabolic process"/>
    <property type="evidence" value="ECO:0007669"/>
    <property type="project" value="InterPro"/>
</dbReference>
<dbReference type="GO" id="GO:0008775">
    <property type="term" value="F:acetate CoA-transferase activity"/>
    <property type="evidence" value="ECO:0007669"/>
    <property type="project" value="InterPro"/>
</dbReference>
<feature type="binding site" evidence="3">
    <location>
        <position position="358"/>
    </location>
    <ligand>
        <name>CoA</name>
        <dbReference type="ChEBI" id="CHEBI:57287"/>
    </ligand>
</feature>
<dbReference type="NCBIfam" id="TIGR03458">
    <property type="entry name" value="YgfH_subfam"/>
    <property type="match status" value="1"/>
</dbReference>
<dbReference type="Gene3D" id="3.30.750.70">
    <property type="entry name" value="4-hydroxybutyrate coenzyme like domains"/>
    <property type="match status" value="1"/>
</dbReference>
<comment type="similarity">
    <text evidence="1">Belongs to the acetyl-CoA hydrolase/transferase family.</text>
</comment>
<dbReference type="Pfam" id="PF02550">
    <property type="entry name" value="AcetylCoA_hydro"/>
    <property type="match status" value="1"/>
</dbReference>
<keyword evidence="6" id="KW-0808">Transferase</keyword>